<protein>
    <submittedName>
        <fullName evidence="1">Uncharacterized protein</fullName>
    </submittedName>
</protein>
<keyword evidence="2" id="KW-1185">Reference proteome</keyword>
<gene>
    <name evidence="1" type="ORF">LSINAPIS_LOCUS13267</name>
</gene>
<accession>A0A5E4QZY6</accession>
<dbReference type="Proteomes" id="UP000324832">
    <property type="component" value="Unassembled WGS sequence"/>
</dbReference>
<evidence type="ECO:0000313" key="2">
    <source>
        <dbReference type="Proteomes" id="UP000324832"/>
    </source>
</evidence>
<sequence>MLQFLIRINLYPFSKANFLANFLASLKIFLFTPLSGIGNNGKLLQVLYLDQPSVVYVNASDILENEPNFGLF</sequence>
<name>A0A5E4QZY6_9NEOP</name>
<organism evidence="1 2">
    <name type="scientific">Leptidea sinapis</name>
    <dbReference type="NCBI Taxonomy" id="189913"/>
    <lineage>
        <taxon>Eukaryota</taxon>
        <taxon>Metazoa</taxon>
        <taxon>Ecdysozoa</taxon>
        <taxon>Arthropoda</taxon>
        <taxon>Hexapoda</taxon>
        <taxon>Insecta</taxon>
        <taxon>Pterygota</taxon>
        <taxon>Neoptera</taxon>
        <taxon>Endopterygota</taxon>
        <taxon>Lepidoptera</taxon>
        <taxon>Glossata</taxon>
        <taxon>Ditrysia</taxon>
        <taxon>Papilionoidea</taxon>
        <taxon>Pieridae</taxon>
        <taxon>Dismorphiinae</taxon>
        <taxon>Leptidea</taxon>
    </lineage>
</organism>
<dbReference type="AlphaFoldDB" id="A0A5E4QZY6"/>
<evidence type="ECO:0000313" key="1">
    <source>
        <dbReference type="EMBL" id="VVD03239.1"/>
    </source>
</evidence>
<proteinExistence type="predicted"/>
<reference evidence="1 2" key="1">
    <citation type="submission" date="2017-07" db="EMBL/GenBank/DDBJ databases">
        <authorList>
            <person name="Talla V."/>
            <person name="Backstrom N."/>
        </authorList>
    </citation>
    <scope>NUCLEOTIDE SEQUENCE [LARGE SCALE GENOMIC DNA]</scope>
</reference>
<dbReference type="EMBL" id="FZQP02006665">
    <property type="protein sequence ID" value="VVD03239.1"/>
    <property type="molecule type" value="Genomic_DNA"/>
</dbReference>